<feature type="compositionally biased region" description="Polar residues" evidence="1">
    <location>
        <begin position="360"/>
        <end position="371"/>
    </location>
</feature>
<dbReference type="EMBL" id="BACD03000023">
    <property type="protein sequence ID" value="GAO49467.1"/>
    <property type="molecule type" value="Genomic_DNA"/>
</dbReference>
<keyword evidence="3" id="KW-1185">Reference proteome</keyword>
<reference evidence="2 3" key="1">
    <citation type="journal article" date="2011" name="J. Gen. Appl. Microbiol.">
        <title>Draft genome sequencing of the enigmatic yeast Saitoella complicata.</title>
        <authorList>
            <person name="Nishida H."/>
            <person name="Hamamoto M."/>
            <person name="Sugiyama J."/>
        </authorList>
    </citation>
    <scope>NUCLEOTIDE SEQUENCE [LARGE SCALE GENOMIC DNA]</scope>
    <source>
        <strain evidence="2 3">NRRL Y-17804</strain>
    </source>
</reference>
<feature type="region of interest" description="Disordered" evidence="1">
    <location>
        <begin position="878"/>
        <end position="898"/>
    </location>
</feature>
<organism evidence="2 3">
    <name type="scientific">Saitoella complicata (strain BCRC 22490 / CBS 7301 / JCM 7358 / NBRC 10748 / NRRL Y-17804)</name>
    <dbReference type="NCBI Taxonomy" id="698492"/>
    <lineage>
        <taxon>Eukaryota</taxon>
        <taxon>Fungi</taxon>
        <taxon>Dikarya</taxon>
        <taxon>Ascomycota</taxon>
        <taxon>Taphrinomycotina</taxon>
        <taxon>Taphrinomycotina incertae sedis</taxon>
        <taxon>Saitoella</taxon>
    </lineage>
</organism>
<dbReference type="AlphaFoldDB" id="A0A0E9NHX5"/>
<evidence type="ECO:0000313" key="3">
    <source>
        <dbReference type="Proteomes" id="UP000033140"/>
    </source>
</evidence>
<name>A0A0E9NHX5_SAICN</name>
<protein>
    <submittedName>
        <fullName evidence="2">Uncharacterized protein</fullName>
    </submittedName>
</protein>
<feature type="compositionally biased region" description="Low complexity" evidence="1">
    <location>
        <begin position="881"/>
        <end position="896"/>
    </location>
</feature>
<feature type="compositionally biased region" description="Pro residues" evidence="1">
    <location>
        <begin position="575"/>
        <end position="588"/>
    </location>
</feature>
<feature type="region of interest" description="Disordered" evidence="1">
    <location>
        <begin position="796"/>
        <end position="823"/>
    </location>
</feature>
<feature type="region of interest" description="Disordered" evidence="1">
    <location>
        <begin position="431"/>
        <end position="484"/>
    </location>
</feature>
<sequence>MDEVLTYRHKMQGWLTAELQPHASRYSKLNAKVDWVTFTNCVYVWLWSVNLIVFEGIFHLQVTVPAPGSGSFCSAIVQRVSDRFRRRLFVLRRRPLAVARTIAVVLFWKKKKTVSGQQQSAQETSSPSRLGSILRESSFRSKRNSVPATPVAGVPSQQLRDSSTPTLGHDKRQRKRQSVPASKYLVDENQQRGSQPLSRNISISKSLKSRKESMSAAPPPTRGSVMSSMSQSPSMMRALKVRSLDLVKPSPTLRFMQEEPEQRPLQSQAPGSHVRAQSEGIILNQVLPKQHQHSKSTGTVDGIADTLGAKDLRSLMEREERRRAKRVEEAKERQEQRRRLRAEVERLQQQEEDIARRSRGQQATFMRSGSSKGKERAWENEDFVEVRSQSVATQTPEAWAYEEEGEEAEKYAEDMMSLAMPIQPTLSEEAYNQEFRSSSRTAPGRVSSRFRESVDASESSKSSMEGPSAIPAQDVSAVSRTTEISAERRGNANFISTAWSSLIRRASSSRKKKERDMAKYKKERAADKATPEREFVVTGGAKLSHEGGSPIMLVPHSSVSGTGGVSKSRSKMIQPPMPSPPPTSPPPSSSLYQPIHKDFVSMTPAFSGSAPWHESNEKESEGSEDSSGPVTITSMPFTPAHVRNFSHPTREATHSDRERETLSAASSRMDRPLSTVTDPGDALIYAFPAVPQRIPLQEALSGQPRQVILAEPVTDIDIDEYITEPRDAIVEPVEDISDTTPQFNRMMNADLSPEGTPLWDSPTLPAGRDYEAGSPSDIRAAPYSVYSTKASSRMTSSDECIPTETENVNSKTRGPPLTSRANFDTNTSFAMFESAAGTVTEDADITPTSMEDDGESALPQMKTVSAGKKPQIVHNSFSKLPVEPTSTSGTTSESGVIVPRAGRILSRHGSFGEVQ</sequence>
<feature type="compositionally biased region" description="Low complexity" evidence="1">
    <location>
        <begin position="456"/>
        <end position="468"/>
    </location>
</feature>
<comment type="caution">
    <text evidence="2">The sequence shown here is derived from an EMBL/GenBank/DDBJ whole genome shotgun (WGS) entry which is preliminary data.</text>
</comment>
<gene>
    <name evidence="2" type="ORF">G7K_3617-t1</name>
</gene>
<feature type="compositionally biased region" description="Basic and acidic residues" evidence="1">
    <location>
        <begin position="648"/>
        <end position="661"/>
    </location>
</feature>
<dbReference type="Proteomes" id="UP000033140">
    <property type="component" value="Unassembled WGS sequence"/>
</dbReference>
<proteinExistence type="predicted"/>
<evidence type="ECO:0000313" key="2">
    <source>
        <dbReference type="EMBL" id="GAO49467.1"/>
    </source>
</evidence>
<reference evidence="2 3" key="3">
    <citation type="journal article" date="2015" name="Genome Announc.">
        <title>Draft Genome Sequence of the Archiascomycetous Yeast Saitoella complicata.</title>
        <authorList>
            <person name="Yamauchi K."/>
            <person name="Kondo S."/>
            <person name="Hamamoto M."/>
            <person name="Takahashi Y."/>
            <person name="Ogura Y."/>
            <person name="Hayashi T."/>
            <person name="Nishida H."/>
        </authorList>
    </citation>
    <scope>NUCLEOTIDE SEQUENCE [LARGE SCALE GENOMIC DNA]</scope>
    <source>
        <strain evidence="2 3">NRRL Y-17804</strain>
    </source>
</reference>
<feature type="compositionally biased region" description="Low complexity" evidence="1">
    <location>
        <begin position="224"/>
        <end position="233"/>
    </location>
</feature>
<feature type="region of interest" description="Disordered" evidence="1">
    <location>
        <begin position="138"/>
        <end position="233"/>
    </location>
</feature>
<feature type="compositionally biased region" description="Polar residues" evidence="1">
    <location>
        <begin position="155"/>
        <end position="166"/>
    </location>
</feature>
<evidence type="ECO:0000256" key="1">
    <source>
        <dbReference type="SAM" id="MobiDB-lite"/>
    </source>
</evidence>
<dbReference type="STRING" id="698492.A0A0E9NHX5"/>
<feature type="compositionally biased region" description="Basic and acidic residues" evidence="1">
    <location>
        <begin position="514"/>
        <end position="533"/>
    </location>
</feature>
<reference evidence="2 3" key="2">
    <citation type="journal article" date="2014" name="J. Gen. Appl. Microbiol.">
        <title>The early diverging ascomycetous budding yeast Saitoella complicata has three histone deacetylases belonging to the Clr6, Hos2, and Rpd3 lineages.</title>
        <authorList>
            <person name="Nishida H."/>
            <person name="Matsumoto T."/>
            <person name="Kondo S."/>
            <person name="Hamamoto M."/>
            <person name="Yoshikawa H."/>
        </authorList>
    </citation>
    <scope>NUCLEOTIDE SEQUENCE [LARGE SCALE GENOMIC DNA]</scope>
    <source>
        <strain evidence="2 3">NRRL Y-17804</strain>
    </source>
</reference>
<feature type="region of interest" description="Disordered" evidence="1">
    <location>
        <begin position="256"/>
        <end position="276"/>
    </location>
</feature>
<feature type="region of interest" description="Disordered" evidence="1">
    <location>
        <begin position="352"/>
        <end position="379"/>
    </location>
</feature>
<feature type="region of interest" description="Disordered" evidence="1">
    <location>
        <begin position="547"/>
        <end position="675"/>
    </location>
</feature>
<feature type="region of interest" description="Disordered" evidence="1">
    <location>
        <begin position="317"/>
        <end position="338"/>
    </location>
</feature>
<accession>A0A0E9NHX5</accession>
<feature type="compositionally biased region" description="Polar residues" evidence="1">
    <location>
        <begin position="191"/>
        <end position="206"/>
    </location>
</feature>
<feature type="compositionally biased region" description="Polar residues" evidence="1">
    <location>
        <begin position="796"/>
        <end position="812"/>
    </location>
</feature>
<feature type="region of interest" description="Disordered" evidence="1">
    <location>
        <begin position="505"/>
        <end position="533"/>
    </location>
</feature>